<dbReference type="SUPFAM" id="SSF46894">
    <property type="entry name" value="C-terminal effector domain of the bipartite response regulators"/>
    <property type="match status" value="1"/>
</dbReference>
<reference evidence="4 5" key="1">
    <citation type="submission" date="2019-07" db="EMBL/GenBank/DDBJ databases">
        <title>Lentzea xizangensis sp. nov., isolated from Qinghai-Tibetan Plateau Soils.</title>
        <authorList>
            <person name="Huang J."/>
        </authorList>
    </citation>
    <scope>NUCLEOTIDE SEQUENCE [LARGE SCALE GENOMIC DNA]</scope>
    <source>
        <strain evidence="4 5">FXJ1.1311</strain>
    </source>
</reference>
<dbReference type="InterPro" id="IPR019734">
    <property type="entry name" value="TPR_rpt"/>
</dbReference>
<dbReference type="GO" id="GO:0043531">
    <property type="term" value="F:ADP binding"/>
    <property type="evidence" value="ECO:0007669"/>
    <property type="project" value="InterPro"/>
</dbReference>
<dbReference type="PANTHER" id="PTHR35807:SF1">
    <property type="entry name" value="TRANSCRIPTIONAL REGULATOR REDD"/>
    <property type="match status" value="1"/>
</dbReference>
<comment type="caution">
    <text evidence="4">The sequence shown here is derived from an EMBL/GenBank/DDBJ whole genome shotgun (WGS) entry which is preliminary data.</text>
</comment>
<dbReference type="PANTHER" id="PTHR35807">
    <property type="entry name" value="TRANSCRIPTIONAL REGULATOR REDD-RELATED"/>
    <property type="match status" value="1"/>
</dbReference>
<dbReference type="EMBL" id="VOBR01000076">
    <property type="protein sequence ID" value="TWP43014.1"/>
    <property type="molecule type" value="Genomic_DNA"/>
</dbReference>
<dbReference type="PRINTS" id="PR00364">
    <property type="entry name" value="DISEASERSIST"/>
</dbReference>
<dbReference type="Proteomes" id="UP000316639">
    <property type="component" value="Unassembled WGS sequence"/>
</dbReference>
<keyword evidence="2" id="KW-0804">Transcription</keyword>
<dbReference type="GO" id="GO:0003677">
    <property type="term" value="F:DNA binding"/>
    <property type="evidence" value="ECO:0007669"/>
    <property type="project" value="InterPro"/>
</dbReference>
<dbReference type="SMART" id="SM01043">
    <property type="entry name" value="BTAD"/>
    <property type="match status" value="1"/>
</dbReference>
<evidence type="ECO:0000259" key="3">
    <source>
        <dbReference type="SMART" id="SM01043"/>
    </source>
</evidence>
<keyword evidence="5" id="KW-1185">Reference proteome</keyword>
<sequence length="953" mass="102635">MLSALLVRANHVVGVDHLVDVLWMDSPPSTARAQVQYCVHALRTEFGRLKVPASIVTQSPGYRVEVPDQRIDARRFEHLVTDGRGRARSGDLNGAIATLQQALDLWRGPTLDGCPRGVRDQLTWLEEMRLEVLEECLGHVLELGRHREVIGQLRTLVLENPLKEGLRYLLMLALYRSGRPSDALDVYRAGRGVMVEEYGLDPGDKLKRLEAAILAEDQSLLWKGPDTAAVAAVTTTAPSTTSWGRPRQLPSAIADFTGRDELVEEVERLLGGDDGAAPLNAVPIVNICGKAGVGKSALAVHVAHRVAAKNYPDGQLYVNLRSNAGHAVSAHDVLGRFLRALGVSGASIPDHEDERAEMYRGLLADRRVLIVLEDAATESQIAPALPGSASCGVVVTSRARLTGLVGSRLVPVDVLGRDQALLLLGHTLGMSRIEREPQAATALVAAVGGLPLALRIIGARLAARPHWTLASMLRRLADERGRLDELVHGDLVVRGSLQLSYAGLDGGAADLMGLLGALDAEDLPSWTAAAVLDDRAGTQSGETLDRLVDAQLLDCAVSGAPAAPRYSFHDLIRIFARERLRERPTEAESGALQRVLGGWLHLAEQAHRGLYGGDFTTLHGSGPRWPVPGPPVTGGADSPLRWLETERANICSAIEQGADAGLDELCWDLAVTLVSLFEVRSYFDDWQTTHEHALRATRVASNTRGTAAVLCSLGSLHINQSRLDLARSVLMPSFEAFAELGDEHGLALVRRNLGLLDRKAGSLSTAATHCAAALNGFIAVGDVVGQAAVLSQLAQLELDTQNHTRALALLQRAARTCALVSSPRVESQIRYKLGKALMAQGEYEAAAEVMSDVLNLVRATSDLQGESYATHAMGVVQKHRGELNLAAQLLEKAVRLCEQNVDRVNAAQSRLELACVESMRGRHTIAESLTDEANAILREYQIQDWTGRVPGGS</sequence>
<dbReference type="SMART" id="SM00028">
    <property type="entry name" value="TPR"/>
    <property type="match status" value="4"/>
</dbReference>
<name>A0A563EEK5_9PSEU</name>
<evidence type="ECO:0000313" key="4">
    <source>
        <dbReference type="EMBL" id="TWP43014.1"/>
    </source>
</evidence>
<gene>
    <name evidence="4" type="ORF">FKR81_42910</name>
</gene>
<keyword evidence="1" id="KW-0805">Transcription regulation</keyword>
<dbReference type="CDD" id="cd15831">
    <property type="entry name" value="BTAD"/>
    <property type="match status" value="1"/>
</dbReference>
<dbReference type="Pfam" id="PF03704">
    <property type="entry name" value="BTAD"/>
    <property type="match status" value="1"/>
</dbReference>
<dbReference type="InterPro" id="IPR016032">
    <property type="entry name" value="Sig_transdc_resp-reg_C-effctor"/>
</dbReference>
<dbReference type="GO" id="GO:0006355">
    <property type="term" value="P:regulation of DNA-templated transcription"/>
    <property type="evidence" value="ECO:0007669"/>
    <property type="project" value="InterPro"/>
</dbReference>
<dbReference type="InterPro" id="IPR027417">
    <property type="entry name" value="P-loop_NTPase"/>
</dbReference>
<accession>A0A563EEK5</accession>
<dbReference type="InterPro" id="IPR002182">
    <property type="entry name" value="NB-ARC"/>
</dbReference>
<evidence type="ECO:0000256" key="1">
    <source>
        <dbReference type="ARBA" id="ARBA00023015"/>
    </source>
</evidence>
<protein>
    <submittedName>
        <fullName evidence="4">SARP family transcriptional regulator</fullName>
    </submittedName>
</protein>
<dbReference type="Pfam" id="PF00931">
    <property type="entry name" value="NB-ARC"/>
    <property type="match status" value="1"/>
</dbReference>
<evidence type="ECO:0000256" key="2">
    <source>
        <dbReference type="ARBA" id="ARBA00023163"/>
    </source>
</evidence>
<feature type="domain" description="Bacterial transcriptional activator" evidence="3">
    <location>
        <begin position="71"/>
        <end position="214"/>
    </location>
</feature>
<dbReference type="Gene3D" id="1.10.10.10">
    <property type="entry name" value="Winged helix-like DNA-binding domain superfamily/Winged helix DNA-binding domain"/>
    <property type="match status" value="1"/>
</dbReference>
<dbReference type="Gene3D" id="1.25.40.10">
    <property type="entry name" value="Tetratricopeptide repeat domain"/>
    <property type="match status" value="3"/>
</dbReference>
<dbReference type="InterPro" id="IPR051677">
    <property type="entry name" value="AfsR-DnrI-RedD_regulator"/>
</dbReference>
<dbReference type="InterPro" id="IPR011990">
    <property type="entry name" value="TPR-like_helical_dom_sf"/>
</dbReference>
<dbReference type="SUPFAM" id="SSF52540">
    <property type="entry name" value="P-loop containing nucleoside triphosphate hydrolases"/>
    <property type="match status" value="1"/>
</dbReference>
<evidence type="ECO:0000313" key="5">
    <source>
        <dbReference type="Proteomes" id="UP000316639"/>
    </source>
</evidence>
<dbReference type="Gene3D" id="3.40.50.300">
    <property type="entry name" value="P-loop containing nucleotide triphosphate hydrolases"/>
    <property type="match status" value="1"/>
</dbReference>
<dbReference type="InterPro" id="IPR036388">
    <property type="entry name" value="WH-like_DNA-bd_sf"/>
</dbReference>
<dbReference type="AlphaFoldDB" id="A0A563EEK5"/>
<organism evidence="4 5">
    <name type="scientific">Lentzea tibetensis</name>
    <dbReference type="NCBI Taxonomy" id="2591470"/>
    <lineage>
        <taxon>Bacteria</taxon>
        <taxon>Bacillati</taxon>
        <taxon>Actinomycetota</taxon>
        <taxon>Actinomycetes</taxon>
        <taxon>Pseudonocardiales</taxon>
        <taxon>Pseudonocardiaceae</taxon>
        <taxon>Lentzea</taxon>
    </lineage>
</organism>
<dbReference type="InterPro" id="IPR005158">
    <property type="entry name" value="BTAD"/>
</dbReference>
<dbReference type="SUPFAM" id="SSF48452">
    <property type="entry name" value="TPR-like"/>
    <property type="match status" value="2"/>
</dbReference>
<dbReference type="OrthoDB" id="3587032at2"/>
<proteinExistence type="predicted"/>